<name>A0A0E9P6T0_ANGAN</name>
<reference evidence="1" key="2">
    <citation type="journal article" date="2015" name="Fish Shellfish Immunol.">
        <title>Early steps in the European eel (Anguilla anguilla)-Vibrio vulnificus interaction in the gills: Role of the RtxA13 toxin.</title>
        <authorList>
            <person name="Callol A."/>
            <person name="Pajuelo D."/>
            <person name="Ebbesson L."/>
            <person name="Teles M."/>
            <person name="MacKenzie S."/>
            <person name="Amaro C."/>
        </authorList>
    </citation>
    <scope>NUCLEOTIDE SEQUENCE</scope>
</reference>
<evidence type="ECO:0000313" key="1">
    <source>
        <dbReference type="EMBL" id="JAG99986.1"/>
    </source>
</evidence>
<proteinExistence type="predicted"/>
<organism evidence="1">
    <name type="scientific">Anguilla anguilla</name>
    <name type="common">European freshwater eel</name>
    <name type="synonym">Muraena anguilla</name>
    <dbReference type="NCBI Taxonomy" id="7936"/>
    <lineage>
        <taxon>Eukaryota</taxon>
        <taxon>Metazoa</taxon>
        <taxon>Chordata</taxon>
        <taxon>Craniata</taxon>
        <taxon>Vertebrata</taxon>
        <taxon>Euteleostomi</taxon>
        <taxon>Actinopterygii</taxon>
        <taxon>Neopterygii</taxon>
        <taxon>Teleostei</taxon>
        <taxon>Anguilliformes</taxon>
        <taxon>Anguillidae</taxon>
        <taxon>Anguilla</taxon>
    </lineage>
</organism>
<dbReference type="EMBL" id="GBXM01108590">
    <property type="protein sequence ID" value="JAG99986.1"/>
    <property type="molecule type" value="Transcribed_RNA"/>
</dbReference>
<reference evidence="1" key="1">
    <citation type="submission" date="2014-11" db="EMBL/GenBank/DDBJ databases">
        <authorList>
            <person name="Amaro Gonzalez C."/>
        </authorList>
    </citation>
    <scope>NUCLEOTIDE SEQUENCE</scope>
</reference>
<dbReference type="AlphaFoldDB" id="A0A0E9P6T0"/>
<protein>
    <submittedName>
        <fullName evidence="1">Uncharacterized protein</fullName>
    </submittedName>
</protein>
<accession>A0A0E9P6T0</accession>
<sequence length="31" mass="3811">MIIFFSELVVLKYYKDNYHPVYIGYTIFGIY</sequence>